<name>A0AA85J9W8_TRIRE</name>
<evidence type="ECO:0000313" key="2">
    <source>
        <dbReference type="Proteomes" id="UP000050795"/>
    </source>
</evidence>
<dbReference type="PANTHER" id="PTHR21301:SF10">
    <property type="entry name" value="REVERSE TRANSCRIPTASE DOMAIN-CONTAINING PROTEIN"/>
    <property type="match status" value="1"/>
</dbReference>
<sequence>MGIFSILKSSEQQFALKVLDEYLKYSARLSEARISLDFILECIERNQYPKSYWKSLRRCRVRPNSKTLKRHALNQIDSLKSCITELSKNVTERFYAVDELPEHLKKQFLDYVNEVSGKRREKKRVKLLQSLESKTPEMRFPPNPGRYVYNFSDIVLDDTDLQVLSLGTKFCDNHVRINKMDMQVQFENFYAQTEGLTPSSAEAVESLKSTLVDCCYKYINSKRRQNSLLTKKHREALDKLRNNENIIISKPDKGSGVVIMNKTEYIDKMNGILSDHRKFQKITSSVDPTEKVEKQLIESLKRLKQQSSIIEGLYESLKPTGTITPRLYGLPKVHKIGLPLRPVLDMCNSPYHATAKWLVKLLKPLHNELVKHSVNGSFEFVGKIRDLNVKDKFMISFDVSSLFTNVPLMETVDFICEEITTRNIDIGISVSTLKELILRCTMNVHFLFNKEYYRQIDGVAMGSPLGPILADFFLAKLENGPLKGAISDLDFYCRYMDDTFLVIKNEDDAMNILDKFNDAHSAINFTIEKESNDCISFLDVFMARKEDGTLRRSVYRKPTTTGQYTHFLSFVPLKYKRNLVKCLVHRARLICSDDCFNEELEIIRELLRKNGYPDKFIEKNMNSSPRTVTMATVPKKPLFIKLQFLGDNISEIITQRLRNAVKRAYYAAEVRCLFTTTPILRSSNKDKLPKFASSMCIYQFDCSCGASYIGRTIRQVHHRISEHHPAWLSKGQTKSIRSSILAHLVDSEHKVDVNTAFKIIYRIPTNLNFALRVRLLHTAEAIGIHLKKPNLCVQKKFVQPLSLPWPSLHDCINRTTPSPSP</sequence>
<dbReference type="Pfam" id="PF00078">
    <property type="entry name" value="RVT_1"/>
    <property type="match status" value="1"/>
</dbReference>
<keyword evidence="2" id="KW-1185">Reference proteome</keyword>
<evidence type="ECO:0000259" key="1">
    <source>
        <dbReference type="PROSITE" id="PS50878"/>
    </source>
</evidence>
<reference evidence="2" key="1">
    <citation type="submission" date="2022-06" db="EMBL/GenBank/DDBJ databases">
        <authorList>
            <person name="Berger JAMES D."/>
            <person name="Berger JAMES D."/>
        </authorList>
    </citation>
    <scope>NUCLEOTIDE SEQUENCE [LARGE SCALE GENOMIC DNA]</scope>
</reference>
<reference evidence="3" key="2">
    <citation type="submission" date="2023-11" db="UniProtKB">
        <authorList>
            <consortium name="WormBaseParasite"/>
        </authorList>
    </citation>
    <scope>IDENTIFICATION</scope>
</reference>
<proteinExistence type="predicted"/>
<dbReference type="InterPro" id="IPR058912">
    <property type="entry name" value="HTH_animal"/>
</dbReference>
<feature type="domain" description="Reverse transcriptase" evidence="1">
    <location>
        <begin position="311"/>
        <end position="572"/>
    </location>
</feature>
<accession>A0AA85J9W8</accession>
<protein>
    <recommendedName>
        <fullName evidence="1">Reverse transcriptase domain-containing protein</fullName>
    </recommendedName>
</protein>
<dbReference type="PROSITE" id="PS50878">
    <property type="entry name" value="RT_POL"/>
    <property type="match status" value="1"/>
</dbReference>
<dbReference type="Proteomes" id="UP000050795">
    <property type="component" value="Unassembled WGS sequence"/>
</dbReference>
<dbReference type="PANTHER" id="PTHR21301">
    <property type="entry name" value="REVERSE TRANSCRIPTASE"/>
    <property type="match status" value="1"/>
</dbReference>
<dbReference type="WBParaSite" id="TREG1_140340.1">
    <property type="protein sequence ID" value="TREG1_140340.1"/>
    <property type="gene ID" value="TREG1_140340"/>
</dbReference>
<dbReference type="InterPro" id="IPR000477">
    <property type="entry name" value="RT_dom"/>
</dbReference>
<dbReference type="AlphaFoldDB" id="A0AA85J9W8"/>
<evidence type="ECO:0000313" key="3">
    <source>
        <dbReference type="WBParaSite" id="TREG1_140340.1"/>
    </source>
</evidence>
<organism evidence="2 3">
    <name type="scientific">Trichobilharzia regenti</name>
    <name type="common">Nasal bird schistosome</name>
    <dbReference type="NCBI Taxonomy" id="157069"/>
    <lineage>
        <taxon>Eukaryota</taxon>
        <taxon>Metazoa</taxon>
        <taxon>Spiralia</taxon>
        <taxon>Lophotrochozoa</taxon>
        <taxon>Platyhelminthes</taxon>
        <taxon>Trematoda</taxon>
        <taxon>Digenea</taxon>
        <taxon>Strigeidida</taxon>
        <taxon>Schistosomatoidea</taxon>
        <taxon>Schistosomatidae</taxon>
        <taxon>Trichobilharzia</taxon>
    </lineage>
</organism>
<dbReference type="Pfam" id="PF26215">
    <property type="entry name" value="HTH_animal"/>
    <property type="match status" value="1"/>
</dbReference>